<evidence type="ECO:0000259" key="1">
    <source>
        <dbReference type="Pfam" id="PF04909"/>
    </source>
</evidence>
<dbReference type="InterPro" id="IPR052358">
    <property type="entry name" value="Aro_Compnd_Degr_Hydrolases"/>
</dbReference>
<dbReference type="Gene3D" id="3.20.20.140">
    <property type="entry name" value="Metal-dependent hydrolases"/>
    <property type="match status" value="1"/>
</dbReference>
<dbReference type="PANTHER" id="PTHR35563">
    <property type="entry name" value="BARREL METAL-DEPENDENT HYDROLASE, PUTATIVE (AFU_ORTHOLOGUE AFUA_1G16240)-RELATED"/>
    <property type="match status" value="1"/>
</dbReference>
<feature type="domain" description="Amidohydrolase-related" evidence="1">
    <location>
        <begin position="34"/>
        <end position="306"/>
    </location>
</feature>
<keyword evidence="3" id="KW-1185">Reference proteome</keyword>
<organism evidence="2 3">
    <name type="scientific">Prosthecobacter debontii</name>
    <dbReference type="NCBI Taxonomy" id="48467"/>
    <lineage>
        <taxon>Bacteria</taxon>
        <taxon>Pseudomonadati</taxon>
        <taxon>Verrucomicrobiota</taxon>
        <taxon>Verrucomicrobiia</taxon>
        <taxon>Verrucomicrobiales</taxon>
        <taxon>Verrucomicrobiaceae</taxon>
        <taxon>Prosthecobacter</taxon>
    </lineage>
</organism>
<dbReference type="SUPFAM" id="SSF51556">
    <property type="entry name" value="Metallo-dependent hydrolases"/>
    <property type="match status" value="1"/>
</dbReference>
<dbReference type="EMBL" id="FUYE01000017">
    <property type="protein sequence ID" value="SKB04826.1"/>
    <property type="molecule type" value="Genomic_DNA"/>
</dbReference>
<dbReference type="STRING" id="48467.SAMN02745166_04117"/>
<dbReference type="AlphaFoldDB" id="A0A1T4YSX3"/>
<dbReference type="OrthoDB" id="9787654at2"/>
<dbReference type="PROSITE" id="PS51318">
    <property type="entry name" value="TAT"/>
    <property type="match status" value="1"/>
</dbReference>
<gene>
    <name evidence="2" type="ORF">SAMN02745166_04117</name>
</gene>
<accession>A0A1T4YSX3</accession>
<evidence type="ECO:0000313" key="2">
    <source>
        <dbReference type="EMBL" id="SKB04826.1"/>
    </source>
</evidence>
<dbReference type="PANTHER" id="PTHR35563:SF2">
    <property type="entry name" value="BARREL METAL-DEPENDENT HYDROLASE, PUTATIVE (AFU_ORTHOLOGUE AFUA_1G16240)-RELATED"/>
    <property type="match status" value="1"/>
</dbReference>
<dbReference type="InterPro" id="IPR006311">
    <property type="entry name" value="TAT_signal"/>
</dbReference>
<keyword evidence="2" id="KW-0378">Hydrolase</keyword>
<proteinExistence type="predicted"/>
<protein>
    <submittedName>
        <fullName evidence="2">Predicted metal-dependent hydrolase, TIM-barrel fold</fullName>
    </submittedName>
</protein>
<name>A0A1T4YSX3_9BACT</name>
<dbReference type="Proteomes" id="UP000190774">
    <property type="component" value="Unassembled WGS sequence"/>
</dbReference>
<dbReference type="RefSeq" id="WP_078815273.1">
    <property type="nucleotide sequence ID" value="NZ_FUYE01000017.1"/>
</dbReference>
<dbReference type="GO" id="GO:0016787">
    <property type="term" value="F:hydrolase activity"/>
    <property type="evidence" value="ECO:0007669"/>
    <property type="project" value="UniProtKB-KW"/>
</dbReference>
<dbReference type="InterPro" id="IPR032466">
    <property type="entry name" value="Metal_Hydrolase"/>
</dbReference>
<dbReference type="InterPro" id="IPR006680">
    <property type="entry name" value="Amidohydro-rel"/>
</dbReference>
<evidence type="ECO:0000313" key="3">
    <source>
        <dbReference type="Proteomes" id="UP000190774"/>
    </source>
</evidence>
<reference evidence="3" key="1">
    <citation type="submission" date="2017-02" db="EMBL/GenBank/DDBJ databases">
        <authorList>
            <person name="Varghese N."/>
            <person name="Submissions S."/>
        </authorList>
    </citation>
    <scope>NUCLEOTIDE SEQUENCE [LARGE SCALE GENOMIC DNA]</scope>
    <source>
        <strain evidence="3">ATCC 700200</strain>
    </source>
</reference>
<dbReference type="Pfam" id="PF04909">
    <property type="entry name" value="Amidohydro_2"/>
    <property type="match status" value="1"/>
</dbReference>
<sequence length="308" mass="34446">MKTLSRRQFVTSTVTAALGTQLGMSAPAKDGHYIDAHVHVWTSDTERYPLAKGFKKKDMAPPSFTPEQLFVHTHPQGVNRIVLIQMSYYRFDNRYMLDCMAAHPGVFSGVAIIDENAADVKGRMKDLAKQGVRGFRLYKGDQEVSAWLSSPGMQEMWKVAADEGLNLCLLINPEELAAADKMCIQYPQTPVVIDHFARVGMADAITRAHLDRLLHMSAHPKVTLKTSAFYALGRKTPPYTDLGGMIKECRQYFGAQRLMWASDCPFQVDPGHTYADSISLIRDHLPFLTAEDKAWMLGKTAEKVFFGA</sequence>